<dbReference type="PIRSF" id="PIRSF001549">
    <property type="entry name" value="His-tRNA_synth"/>
    <property type="match status" value="1"/>
</dbReference>
<dbReference type="UniPathway" id="UPA00031">
    <property type="reaction ID" value="UER00006"/>
</dbReference>
<keyword evidence="7 9" id="KW-0963">Cytoplasm</keyword>
<feature type="binding site" evidence="10">
    <location>
        <position position="128"/>
    </location>
    <ligand>
        <name>L-histidine</name>
        <dbReference type="ChEBI" id="CHEBI:57595"/>
    </ligand>
</feature>
<comment type="subunit">
    <text evidence="5">Homodimer.</text>
</comment>
<comment type="subcellular location">
    <subcellularLocation>
        <location evidence="1 9">Cytoplasm</location>
    </subcellularLocation>
</comment>
<dbReference type="InterPro" id="IPR045864">
    <property type="entry name" value="aa-tRNA-synth_II/BPL/LPL"/>
</dbReference>
<dbReference type="HAMAP" id="MF_00125">
    <property type="entry name" value="HisZ"/>
    <property type="match status" value="1"/>
</dbReference>
<evidence type="ECO:0000256" key="1">
    <source>
        <dbReference type="ARBA" id="ARBA00004496"/>
    </source>
</evidence>
<dbReference type="SUPFAM" id="SSF55681">
    <property type="entry name" value="Class II aaRS and biotin synthetases"/>
    <property type="match status" value="1"/>
</dbReference>
<evidence type="ECO:0000256" key="7">
    <source>
        <dbReference type="ARBA" id="ARBA00022490"/>
    </source>
</evidence>
<dbReference type="Proteomes" id="UP000076335">
    <property type="component" value="Unassembled WGS sequence"/>
</dbReference>
<evidence type="ECO:0000256" key="2">
    <source>
        <dbReference type="ARBA" id="ARBA00004667"/>
    </source>
</evidence>
<reference evidence="12 13" key="1">
    <citation type="submission" date="2015-12" db="EMBL/GenBank/DDBJ databases">
        <title>Genome sequence of Thalassospira lucentensis MCCC 1A02072.</title>
        <authorList>
            <person name="Lu L."/>
            <person name="Lai Q."/>
            <person name="Shao Z."/>
            <person name="Qian P."/>
        </authorList>
    </citation>
    <scope>NUCLEOTIDE SEQUENCE [LARGE SCALE GENOMIC DNA]</scope>
    <source>
        <strain evidence="12 13">MCCC 1A02072</strain>
    </source>
</reference>
<dbReference type="AlphaFoldDB" id="A0A154LA37"/>
<comment type="function">
    <text evidence="8 9">Required for the first step of histidine biosynthesis. May allow the feedback regulation of ATP phosphoribosyltransferase activity by histidine.</text>
</comment>
<protein>
    <recommendedName>
        <fullName evidence="6 9">ATP phosphoribosyltransferase regulatory subunit</fullName>
    </recommendedName>
</protein>
<evidence type="ECO:0000256" key="3">
    <source>
        <dbReference type="ARBA" id="ARBA00005539"/>
    </source>
</evidence>
<dbReference type="InterPro" id="IPR004517">
    <property type="entry name" value="HisZ"/>
</dbReference>
<dbReference type="InterPro" id="IPR006195">
    <property type="entry name" value="aa-tRNA-synth_II"/>
</dbReference>
<keyword evidence="9" id="KW-0028">Amino-acid biosynthesis</keyword>
<feature type="binding site" evidence="10">
    <location>
        <begin position="84"/>
        <end position="86"/>
    </location>
    <ligand>
        <name>L-histidine</name>
        <dbReference type="ChEBI" id="CHEBI:57595"/>
    </ligand>
</feature>
<comment type="pathway">
    <text evidence="2 9">Amino-acid biosynthesis; L-histidine biosynthesis; L-histidine from 5-phospho-alpha-D-ribose 1-diphosphate: step 1/9.</text>
</comment>
<keyword evidence="12" id="KW-0808">Transferase</keyword>
<dbReference type="EMBL" id="LPVY01000003">
    <property type="protein sequence ID" value="KZB68277.1"/>
    <property type="molecule type" value="Genomic_DNA"/>
</dbReference>
<keyword evidence="9" id="KW-0368">Histidine biosynthesis</keyword>
<evidence type="ECO:0000256" key="10">
    <source>
        <dbReference type="PIRSR" id="PIRSR001549-1"/>
    </source>
</evidence>
<dbReference type="GO" id="GO:0005737">
    <property type="term" value="C:cytoplasm"/>
    <property type="evidence" value="ECO:0007669"/>
    <property type="project" value="UniProtKB-SubCell"/>
</dbReference>
<comment type="miscellaneous">
    <text evidence="9">This function is generally fulfilled by the C-terminal part of HisG, which is missing in some bacteria such as this one.</text>
</comment>
<accession>A0A154LA37</accession>
<dbReference type="PANTHER" id="PTHR43707">
    <property type="entry name" value="HISTIDYL-TRNA SYNTHETASE"/>
    <property type="match status" value="1"/>
</dbReference>
<comment type="caution">
    <text evidence="12">The sequence shown here is derived from an EMBL/GenBank/DDBJ whole genome shotgun (WGS) entry which is preliminary data.</text>
</comment>
<keyword evidence="12" id="KW-0328">Glycosyltransferase</keyword>
<evidence type="ECO:0000313" key="13">
    <source>
        <dbReference type="Proteomes" id="UP000076335"/>
    </source>
</evidence>
<dbReference type="PROSITE" id="PS50862">
    <property type="entry name" value="AA_TRNA_LIGASE_II"/>
    <property type="match status" value="1"/>
</dbReference>
<organism evidence="12 13">
    <name type="scientific">Thalassospira lucentensis</name>
    <dbReference type="NCBI Taxonomy" id="168935"/>
    <lineage>
        <taxon>Bacteria</taxon>
        <taxon>Pseudomonadati</taxon>
        <taxon>Pseudomonadota</taxon>
        <taxon>Alphaproteobacteria</taxon>
        <taxon>Rhodospirillales</taxon>
        <taxon>Thalassospiraceae</taxon>
        <taxon>Thalassospira</taxon>
    </lineage>
</organism>
<dbReference type="RefSeq" id="WP_062949253.1">
    <property type="nucleotide sequence ID" value="NZ_LPVY01000003.1"/>
</dbReference>
<evidence type="ECO:0000256" key="5">
    <source>
        <dbReference type="ARBA" id="ARBA00011738"/>
    </source>
</evidence>
<dbReference type="GO" id="GO:0016757">
    <property type="term" value="F:glycosyltransferase activity"/>
    <property type="evidence" value="ECO:0007669"/>
    <property type="project" value="UniProtKB-KW"/>
</dbReference>
<feature type="domain" description="Aminoacyl-transfer RNA synthetases class-II family profile" evidence="11">
    <location>
        <begin position="28"/>
        <end position="388"/>
    </location>
</feature>
<feature type="binding site" evidence="10">
    <location>
        <position position="114"/>
    </location>
    <ligand>
        <name>L-histidine</name>
        <dbReference type="ChEBI" id="CHEBI:57595"/>
    </ligand>
</feature>
<dbReference type="Gene3D" id="3.30.930.10">
    <property type="entry name" value="Bira Bifunctional Protein, Domain 2"/>
    <property type="match status" value="1"/>
</dbReference>
<comment type="subunit">
    <text evidence="4 9">Heteromultimer composed of HisG and HisZ subunits.</text>
</comment>
<dbReference type="PANTHER" id="PTHR43707:SF1">
    <property type="entry name" value="HISTIDINE--TRNA LIGASE, MITOCHONDRIAL-RELATED"/>
    <property type="match status" value="1"/>
</dbReference>
<evidence type="ECO:0000256" key="8">
    <source>
        <dbReference type="ARBA" id="ARBA00025246"/>
    </source>
</evidence>
<evidence type="ECO:0000256" key="4">
    <source>
        <dbReference type="ARBA" id="ARBA00011496"/>
    </source>
</evidence>
<evidence type="ECO:0000313" key="12">
    <source>
        <dbReference type="EMBL" id="KZB68277.1"/>
    </source>
</evidence>
<dbReference type="InterPro" id="IPR041715">
    <property type="entry name" value="HisRS-like_core"/>
</dbReference>
<dbReference type="GO" id="GO:0000105">
    <property type="term" value="P:L-histidine biosynthetic process"/>
    <property type="evidence" value="ECO:0007669"/>
    <property type="project" value="UniProtKB-UniRule"/>
</dbReference>
<dbReference type="OrthoDB" id="9769617at2"/>
<gene>
    <name evidence="9" type="primary">hisZ</name>
    <name evidence="12" type="ORF">AUP42_12575</name>
</gene>
<sequence>MTELARKALLPAGLQDVLPGTAAREADIREKLMSSFAHAGYDRVKTPLVEFEESLLEGAAPELATQTFRLMDPVSHRMMGVRSDMTPQVGRIAATRLGDAPRPLRLSYSGDVLRIKGTQLRPERQFAQVGAELIGVSSAAADTEIVLLALEALEHVGLPDVSVDLNLPTLPVRLFDAFGVAPDDRETLIAALEHRDVAAVKAVSGNVTDVLVALLEAAGPAQAALPKLRKLELPLGASEELHRLIEVAERILASDLDAALTIDPVEMAGFRYQTGVSFTLFAKHVRGELGRGGRYRAGGSGGEAATGMSLFMDTILRGLADVKPVERVYLPLGTPQREARKLRKDGHYTVAALEGAAEAKTEDAARKEARRMGCSFIYLGGQIVPLGA</sequence>
<dbReference type="Pfam" id="PF13393">
    <property type="entry name" value="tRNA-synt_His"/>
    <property type="match status" value="1"/>
</dbReference>
<dbReference type="GO" id="GO:0004821">
    <property type="term" value="F:histidine-tRNA ligase activity"/>
    <property type="evidence" value="ECO:0007669"/>
    <property type="project" value="TreeGrafter"/>
</dbReference>
<comment type="similarity">
    <text evidence="3 9">Belongs to the class-II aminoacyl-tRNA synthetase family. HisZ subfamily.</text>
</comment>
<evidence type="ECO:0000256" key="9">
    <source>
        <dbReference type="HAMAP-Rule" id="MF_00125"/>
    </source>
</evidence>
<dbReference type="InterPro" id="IPR004516">
    <property type="entry name" value="HisRS/HisZ"/>
</dbReference>
<feature type="binding site" evidence="10">
    <location>
        <position position="132"/>
    </location>
    <ligand>
        <name>L-histidine</name>
        <dbReference type="ChEBI" id="CHEBI:57595"/>
    </ligand>
</feature>
<evidence type="ECO:0000256" key="6">
    <source>
        <dbReference type="ARBA" id="ARBA00020397"/>
    </source>
</evidence>
<dbReference type="GO" id="GO:0006427">
    <property type="term" value="P:histidyl-tRNA aminoacylation"/>
    <property type="evidence" value="ECO:0007669"/>
    <property type="project" value="TreeGrafter"/>
</dbReference>
<evidence type="ECO:0000259" key="11">
    <source>
        <dbReference type="PROSITE" id="PS50862"/>
    </source>
</evidence>
<name>A0A154LA37_9PROT</name>
<proteinExistence type="inferred from homology"/>